<evidence type="ECO:0000256" key="2">
    <source>
        <dbReference type="SAM" id="Phobius"/>
    </source>
</evidence>
<dbReference type="RefSeq" id="XP_009546952.1">
    <property type="nucleotide sequence ID" value="XM_009548657.1"/>
</dbReference>
<accession>W4K4J3</accession>
<feature type="domain" description="Csf1 N-terminal" evidence="3">
    <location>
        <begin position="18"/>
        <end position="793"/>
    </location>
</feature>
<evidence type="ECO:0000313" key="4">
    <source>
        <dbReference type="EMBL" id="ETW80732.1"/>
    </source>
</evidence>
<keyword evidence="2" id="KW-0812">Transmembrane</keyword>
<feature type="compositionally biased region" description="Low complexity" evidence="1">
    <location>
        <begin position="2575"/>
        <end position="2584"/>
    </location>
</feature>
<dbReference type="InterPro" id="IPR029636">
    <property type="entry name" value="Csf1"/>
</dbReference>
<keyword evidence="2" id="KW-1133">Transmembrane helix</keyword>
<dbReference type="Proteomes" id="UP000030671">
    <property type="component" value="Unassembled WGS sequence"/>
</dbReference>
<keyword evidence="2" id="KW-0472">Membrane</keyword>
<organism evidence="4 5">
    <name type="scientific">Heterobasidion irregulare (strain TC 32-1)</name>
    <dbReference type="NCBI Taxonomy" id="747525"/>
    <lineage>
        <taxon>Eukaryota</taxon>
        <taxon>Fungi</taxon>
        <taxon>Dikarya</taxon>
        <taxon>Basidiomycota</taxon>
        <taxon>Agaricomycotina</taxon>
        <taxon>Agaricomycetes</taxon>
        <taxon>Russulales</taxon>
        <taxon>Bondarzewiaceae</taxon>
        <taxon>Heterobasidion</taxon>
        <taxon>Heterobasidion annosum species complex</taxon>
    </lineage>
</organism>
<feature type="transmembrane region" description="Helical" evidence="2">
    <location>
        <begin position="5"/>
        <end position="24"/>
    </location>
</feature>
<dbReference type="Pfam" id="PF21678">
    <property type="entry name" value="Csf1_N"/>
    <property type="match status" value="1"/>
</dbReference>
<dbReference type="GeneID" id="20677197"/>
<dbReference type="OrthoDB" id="10051416at2759"/>
<dbReference type="GO" id="GO:0006113">
    <property type="term" value="P:fermentation"/>
    <property type="evidence" value="ECO:0007669"/>
    <property type="project" value="InterPro"/>
</dbReference>
<feature type="region of interest" description="Disordered" evidence="1">
    <location>
        <begin position="3155"/>
        <end position="3259"/>
    </location>
</feature>
<dbReference type="HOGENOM" id="CLU_000463_0_0_1"/>
<dbReference type="EMBL" id="KI925459">
    <property type="protein sequence ID" value="ETW80732.1"/>
    <property type="molecule type" value="Genomic_DNA"/>
</dbReference>
<dbReference type="GO" id="GO:0016020">
    <property type="term" value="C:membrane"/>
    <property type="evidence" value="ECO:0007669"/>
    <property type="project" value="InterPro"/>
</dbReference>
<feature type="compositionally biased region" description="Polar residues" evidence="1">
    <location>
        <begin position="3212"/>
        <end position="3251"/>
    </location>
</feature>
<dbReference type="PANTHER" id="PTHR32085">
    <property type="entry name" value="PROTEIN CSF1"/>
    <property type="match status" value="1"/>
</dbReference>
<dbReference type="InterPro" id="IPR048636">
    <property type="entry name" value="Csf1_N"/>
</dbReference>
<proteinExistence type="predicted"/>
<evidence type="ECO:0000313" key="5">
    <source>
        <dbReference type="Proteomes" id="UP000030671"/>
    </source>
</evidence>
<dbReference type="PANTHER" id="PTHR32085:SF3">
    <property type="entry name" value="PROTEIN CSF1"/>
    <property type="match status" value="1"/>
</dbReference>
<keyword evidence="5" id="KW-1185">Reference proteome</keyword>
<dbReference type="InParanoid" id="W4K4J3"/>
<protein>
    <recommendedName>
        <fullName evidence="3">Csf1 N-terminal domain-containing protein</fullName>
    </recommendedName>
</protein>
<sequence length="3334" mass="371071">MLDPVFLVTSILIVVATLLLLFFWNRLVGFLLSLVLRVAYWNEGGASIWIELGSLHLSLRAGRLLFKDVRYHSSSQTIKIVKGQISWRYWIRAPTLAEDLHAHAGGEAADGMSPCRIHASVEGLEWFIYNRSAAYDAIVEQIAKEPRPRRSRSHSAGSQGRPFHPSFAGTETDPLYPPLARTQTIPLKLKTPRFVRRALARLRRQLPNLDPKSLLPVSFEGTKGAILCGNASTPSVLVAEFQRAEGIFGIVPARSEHDLYKQILNIRAEKASIRFAENDRYKSPMVATGASLRDEIAKTQPLPHRLSERLSFSAFAKLWRHAKLKAFVYATVDAPKSRGAGTAINAGSFRTRRKLAAPKASDAGDVSAHADGDVQYAIQRQICEAPVLELSYYADAVGLVPADGGGRAAAPEGCDVGNGGTPPEWGLDLVVNGGFLRYGPWADRQRAELQRAFFPAAYQDAKQAVFLKAGENRVWTTLRVFVELRGGTTLYIPFREASKNWQWDGKVKCARPKEREAAYINVKAGDDSTISYLMPMVAGPEGYDPLLEVHLDTVVVSTSLNDIRLLRAESCRVQGNMHSPLKWNADRQWRFGVSLRQPVLYLLRDHINMLTDLSKDWTSGPPSNYFTWVPMRYAVDLDLRNYEINTYVNDQNIIDKPLIRDENALLTLRGSVLRNENLIPADRFRPPFTTIAFTIDAPDVDVSLTLPRWNTHRVHATEPITKLGRIGLLRVGASYHYFADVRPDNVEQLRLDFTAKDVVFKCLGWSIRHFMILRDNYFGSFTHFSTLNEYLEKRRSGIAVGDPIDLKYRPGKSNMLQVELQLSVDNFLIVLPAGIPGYETYNPLPGQDPRDVCLGACAMVSVPDLQLQLRTHDYYMEMALNVGTVFGSVRTDCTERRLFEQPWARLAKEAFIVDGLDIVANRLFGPQPRTSTYVCVWEINIGDIRGMLSVQEVKILQAVFDAFGINYSDVINSPAAEYAVPVDPDVTFLKLTLESVDLVVSTGDAAVEASVPKGLCLERNDLAGNHYRKVTSVRVPEAQVRCLHRYVPRERWMEVAAVSLDASADVYSCPPGWRESAQAQRAFVAEQDVLTGRTELLYPIQARQGRRPRHAGHSVYTGALQLPRPKRVARPDGYSKGKPPLPDSASQHPSDLTKPTPFSHRQFTSDSEGEDTYTETDRDLRLAHTRPSSLMPTVHTDDESMSGADESDDADLTMDSRSESDESDDCGTFSASMLFANRLTDAPEDEEGARNSELRKYVRLTRHYALQARGPSAWADSPFTLIKVSRRMERIVPELIPEETSTERFVQWQADTDTPEKCDTTIVRLVSRSLDVWLTPLVPGVALQFLEENSRHFKSPELRMDSIMADHIRALASGPTSVLRTQEKTVIDAELSRTHIRVLQVTPVFEAEVDIARTVDDVRPPISQELTVVDVTVARWTLQGQKIQNDKRSETSMKTAIGYISMTLGVGDQTTLRRGILEQMLRPVCSLSLTNLEAIYTPKSAGCSWRDLVSTMEHTGPQRILRSLLPYRGPVFEVLETHKRLKGLHLHEAQLRVYQVLKWSSDRSVVDPLSTIQPLYLIQSGLPHELRVEPTFKVLFYLRNALRFLELVEREAIRDLRPDHHVPVALSEVVELLHGQLTSLAADADGDGSGISSLKMFVRLFPTEVTRDTPPASSLTLEVVHVAFQSIKFSLLDPSQAPPCDATIGPLEFVASLRKAALLPPSPHKPTRDPAPSRDKPRVKLNHLMASLTLGNVEVFVLPHILHFAQRMIRIRKYIDDHGLYKKSQVAPTPSSKPARNCQDVVYSDISVSFKRFRLQVAAENLIVVLGSSGLTIFSSAYLRKAQGRWDISANSSLFLDSASIKARSSPEGQNPTARDALASAVVNGVKVNAVGRQEPFLSSTIRATLSVHDVRLSVPRSAIRLIRFVEEWRADYLPGIESMVHALLLEARKKPKAARTTRTTPRKLPTIQFQASLATLGVSLHIMPGTWLSWEIFNIVTYLRFTLTSTRKLSRFFGLRLASQRISISSVQSAETEPPTERVKLDLPWLAVTGQFEEDGVHAVASVGLFHVTVKPSYWDTLLSVQQKFGQDFNDLILIIGDARRKRPTSPLAKDSQPSVSMIHTISLKMKGFRLGLEGHSSTAFLECQDISGGMSGDDGRLWHFTVTGLALSLASRLDNYAEHSTFTRTHRSAFVIIDFKVRVGHMQGNEKAFEIVVSKIHAVMQPSSIGEIGDFMDHLQAEVLLRQEERARELADFKEKTRSIMRTFEVKAETSSDGPSSWISDYAMTLIVKNIGAAFPLALEQGLELPQRRTTDHAAVRAFLFSIRSLAFGAERSGKGQATMNGFSFQFVDQFRQSIPGDFSGQSHETRNRLIYPEMTAHIRTERSMNSRRIRIGANVSGFILDLDSTISDNIFSLVDVYRQGKERIERLASNIPRTTTTQAVSQKTVSGASQQYKSLPTSNVLLSLVFLSGKVRMYSGSNGKASRSRSFHDHNGGRLQDFGADMFNLPIVTVWGEYRATPALQKLSGAKEADPSSLMIKTTIHSSENTLRPSLLPFLSALINDIESRMRRASPLNASSASISSRDLTANTPSQLRPSGPTEPSSSMQITFALRIDQSQLQLTCQPDVNVIAGVHWDSGGFVLNISSGAHQVSLMGNVGGLTIGLKHGFLSEDCVRMDARNLGFSMTFSKADQKSGKTASTVSLVVDTEVAGVVRFSRLQDVLCFKAVWLDRIPVYSGQATATAHPSLKVTHSHGAPSLKQELKTALLLRVRRIDVDVDLGQSISSIALKLENVSVRSKLQETSSELSLAVGDLSMLAKGNVSGKAHIPDFSFRTIRRADIGRIDVPSTSKMLELSLTTGTLDLVLESDYQKILQVWAEPFDISVFDDWSQISTEIPAADRRLQLSFVVSGRDLVVAATVGTIPKLVSYAAKFKANLQAQREGAIKESRAYSIAQSPKPDNPLSAVANAMLMSARTRLKDAENSLSYAIIQQMEFHLNSLRLAGFPRTMFDVEMAHFVVRDVNARLKRVVETEDLPAKRELELSFSSITTSRFSQLNHAVLSNEVATDLRAWLDAVLKKVAEAIIFDLPSMHIFMRTDEVDEESAKIIMYDFISKFDRKKGLKDQEDIFITLNVSLYSWLTLLRKNLTREMDQVQGNTDWRPGLSSATPSPMASRKKTTETPPDFLLRDDTVSRPNTPPLTVRPLVLPSPVKVTTKSVSPSGTMSKSASPLPVSQTTSLTPQPGLSSTLTPTPGPSGKRSVIVYKARKRQIERLNMRQLGEATPDVMHPFFMKKAGFSLEDSLPQYVHEYATMPINEITRALLRLYSKQLNAPE</sequence>
<evidence type="ECO:0000259" key="3">
    <source>
        <dbReference type="Pfam" id="PF21678"/>
    </source>
</evidence>
<reference evidence="4 5" key="1">
    <citation type="journal article" date="2012" name="New Phytol.">
        <title>Insight into trade-off between wood decay and parasitism from the genome of a fungal forest pathogen.</title>
        <authorList>
            <person name="Olson A."/>
            <person name="Aerts A."/>
            <person name="Asiegbu F."/>
            <person name="Belbahri L."/>
            <person name="Bouzid O."/>
            <person name="Broberg A."/>
            <person name="Canback B."/>
            <person name="Coutinho P.M."/>
            <person name="Cullen D."/>
            <person name="Dalman K."/>
            <person name="Deflorio G."/>
            <person name="van Diepen L.T."/>
            <person name="Dunand C."/>
            <person name="Duplessis S."/>
            <person name="Durling M."/>
            <person name="Gonthier P."/>
            <person name="Grimwood J."/>
            <person name="Fossdal C.G."/>
            <person name="Hansson D."/>
            <person name="Henrissat B."/>
            <person name="Hietala A."/>
            <person name="Himmelstrand K."/>
            <person name="Hoffmeister D."/>
            <person name="Hogberg N."/>
            <person name="James T.Y."/>
            <person name="Karlsson M."/>
            <person name="Kohler A."/>
            <person name="Kues U."/>
            <person name="Lee Y.H."/>
            <person name="Lin Y.C."/>
            <person name="Lind M."/>
            <person name="Lindquist E."/>
            <person name="Lombard V."/>
            <person name="Lucas S."/>
            <person name="Lunden K."/>
            <person name="Morin E."/>
            <person name="Murat C."/>
            <person name="Park J."/>
            <person name="Raffaello T."/>
            <person name="Rouze P."/>
            <person name="Salamov A."/>
            <person name="Schmutz J."/>
            <person name="Solheim H."/>
            <person name="Stahlberg J."/>
            <person name="Velez H."/>
            <person name="de Vries R.P."/>
            <person name="Wiebenga A."/>
            <person name="Woodward S."/>
            <person name="Yakovlev I."/>
            <person name="Garbelotto M."/>
            <person name="Martin F."/>
            <person name="Grigoriev I.V."/>
            <person name="Stenlid J."/>
        </authorList>
    </citation>
    <scope>NUCLEOTIDE SEQUENCE [LARGE SCALE GENOMIC DNA]</scope>
    <source>
        <strain evidence="4 5">TC 32-1</strain>
    </source>
</reference>
<gene>
    <name evidence="4" type="ORF">HETIRDRAFT_46565</name>
</gene>
<dbReference type="KEGG" id="hir:HETIRDRAFT_46565"/>
<feature type="compositionally biased region" description="Polar residues" evidence="1">
    <location>
        <begin position="2585"/>
        <end position="2605"/>
    </location>
</feature>
<feature type="region of interest" description="Disordered" evidence="1">
    <location>
        <begin position="2575"/>
        <end position="2605"/>
    </location>
</feature>
<dbReference type="STRING" id="747525.W4K4J3"/>
<feature type="region of interest" description="Disordered" evidence="1">
    <location>
        <begin position="1102"/>
        <end position="1228"/>
    </location>
</feature>
<feature type="compositionally biased region" description="Low complexity" evidence="1">
    <location>
        <begin position="3199"/>
        <end position="3211"/>
    </location>
</feature>
<dbReference type="eggNOG" id="KOG3596">
    <property type="taxonomic scope" value="Eukaryota"/>
</dbReference>
<name>W4K4J3_HETIT</name>
<feature type="region of interest" description="Disordered" evidence="1">
    <location>
        <begin position="145"/>
        <end position="170"/>
    </location>
</feature>
<evidence type="ECO:0000256" key="1">
    <source>
        <dbReference type="SAM" id="MobiDB-lite"/>
    </source>
</evidence>